<protein>
    <submittedName>
        <fullName evidence="2">Uncharacterized protein</fullName>
    </submittedName>
</protein>
<evidence type="ECO:0000313" key="3">
    <source>
        <dbReference type="Proteomes" id="UP000187203"/>
    </source>
</evidence>
<dbReference type="EMBL" id="AWUE01013617">
    <property type="protein sequence ID" value="OMP06413.1"/>
    <property type="molecule type" value="Genomic_DNA"/>
</dbReference>
<feature type="region of interest" description="Disordered" evidence="1">
    <location>
        <begin position="1"/>
        <end position="24"/>
    </location>
</feature>
<evidence type="ECO:0000313" key="2">
    <source>
        <dbReference type="EMBL" id="OMP06413.1"/>
    </source>
</evidence>
<sequence length="37" mass="4152">MDSKELSSVDCIEDGADSRKKEASNNIPYIEIDEAFM</sequence>
<comment type="caution">
    <text evidence="2">The sequence shown here is derived from an EMBL/GenBank/DDBJ whole genome shotgun (WGS) entry which is preliminary data.</text>
</comment>
<organism evidence="2 3">
    <name type="scientific">Corchorus olitorius</name>
    <dbReference type="NCBI Taxonomy" id="93759"/>
    <lineage>
        <taxon>Eukaryota</taxon>
        <taxon>Viridiplantae</taxon>
        <taxon>Streptophyta</taxon>
        <taxon>Embryophyta</taxon>
        <taxon>Tracheophyta</taxon>
        <taxon>Spermatophyta</taxon>
        <taxon>Magnoliopsida</taxon>
        <taxon>eudicotyledons</taxon>
        <taxon>Gunneridae</taxon>
        <taxon>Pentapetalae</taxon>
        <taxon>rosids</taxon>
        <taxon>malvids</taxon>
        <taxon>Malvales</taxon>
        <taxon>Malvaceae</taxon>
        <taxon>Grewioideae</taxon>
        <taxon>Apeibeae</taxon>
        <taxon>Corchorus</taxon>
    </lineage>
</organism>
<name>A0A1R3KH47_9ROSI</name>
<keyword evidence="3" id="KW-1185">Reference proteome</keyword>
<accession>A0A1R3KH47</accession>
<evidence type="ECO:0000256" key="1">
    <source>
        <dbReference type="SAM" id="MobiDB-lite"/>
    </source>
</evidence>
<dbReference type="Proteomes" id="UP000187203">
    <property type="component" value="Unassembled WGS sequence"/>
</dbReference>
<gene>
    <name evidence="2" type="ORF">COLO4_08142</name>
</gene>
<dbReference type="AlphaFoldDB" id="A0A1R3KH47"/>
<reference evidence="3" key="1">
    <citation type="submission" date="2013-09" db="EMBL/GenBank/DDBJ databases">
        <title>Corchorus olitorius genome sequencing.</title>
        <authorList>
            <person name="Alam M."/>
            <person name="Haque M.S."/>
            <person name="Islam M.S."/>
            <person name="Emdad E.M."/>
            <person name="Islam M.M."/>
            <person name="Ahmed B."/>
            <person name="Halim A."/>
            <person name="Hossen Q.M.M."/>
            <person name="Hossain M.Z."/>
            <person name="Ahmed R."/>
            <person name="Khan M.M."/>
            <person name="Islam R."/>
            <person name="Rashid M.M."/>
            <person name="Khan S.A."/>
            <person name="Rahman M.S."/>
            <person name="Alam M."/>
            <person name="Yahiya A.S."/>
            <person name="Khan M.S."/>
            <person name="Azam M.S."/>
            <person name="Haque T."/>
            <person name="Lashkar M.Z.H."/>
            <person name="Akhand A.I."/>
            <person name="Morshed G."/>
            <person name="Roy S."/>
            <person name="Uddin K.S."/>
            <person name="Rabeya T."/>
            <person name="Hossain A.S."/>
            <person name="Chowdhury A."/>
            <person name="Snigdha A.R."/>
            <person name="Mortoza M.S."/>
            <person name="Matin S.A."/>
            <person name="Hoque S.M.E."/>
            <person name="Islam M.K."/>
            <person name="Roy D.K."/>
            <person name="Haider R."/>
            <person name="Moosa M.M."/>
            <person name="Elias S.M."/>
            <person name="Hasan A.M."/>
            <person name="Jahan S."/>
            <person name="Shafiuddin M."/>
            <person name="Mahmood N."/>
            <person name="Shommy N.S."/>
        </authorList>
    </citation>
    <scope>NUCLEOTIDE SEQUENCE [LARGE SCALE GENOMIC DNA]</scope>
    <source>
        <strain evidence="3">cv. O-4</strain>
    </source>
</reference>
<proteinExistence type="predicted"/>